<dbReference type="EMBL" id="KZ293431">
    <property type="protein sequence ID" value="PBK68794.1"/>
    <property type="molecule type" value="Genomic_DNA"/>
</dbReference>
<keyword evidence="2" id="KW-1185">Reference proteome</keyword>
<name>A0A2H3BIP7_9AGAR</name>
<organism evidence="1 2">
    <name type="scientific">Armillaria solidipes</name>
    <dbReference type="NCBI Taxonomy" id="1076256"/>
    <lineage>
        <taxon>Eukaryota</taxon>
        <taxon>Fungi</taxon>
        <taxon>Dikarya</taxon>
        <taxon>Basidiomycota</taxon>
        <taxon>Agaricomycotina</taxon>
        <taxon>Agaricomycetes</taxon>
        <taxon>Agaricomycetidae</taxon>
        <taxon>Agaricales</taxon>
        <taxon>Marasmiineae</taxon>
        <taxon>Physalacriaceae</taxon>
        <taxon>Armillaria</taxon>
    </lineage>
</organism>
<dbReference type="STRING" id="1076256.A0A2H3BIP7"/>
<protein>
    <submittedName>
        <fullName evidence="1">Uncharacterized protein</fullName>
    </submittedName>
</protein>
<dbReference type="AlphaFoldDB" id="A0A2H3BIP7"/>
<proteinExistence type="predicted"/>
<evidence type="ECO:0000313" key="2">
    <source>
        <dbReference type="Proteomes" id="UP000218334"/>
    </source>
</evidence>
<dbReference type="Proteomes" id="UP000218334">
    <property type="component" value="Unassembled WGS sequence"/>
</dbReference>
<sequence length="178" mass="19917">MPEDGVGWIIRELAGVRRMSYIDEGARASERFNAAMLTILNRLHIWSATFPNYLDVGTFLSLHESKALFYFGAQTVNEACHGPRESPRPGWNEPKTGFRALAKTAKFLRDIAVEKETITRFIKADGATRDIMSDEANDVKDSKLCHTDIITGTQITTRRKIVSLSCLPSSLTKRDPGE</sequence>
<evidence type="ECO:0000313" key="1">
    <source>
        <dbReference type="EMBL" id="PBK68794.1"/>
    </source>
</evidence>
<accession>A0A2H3BIP7</accession>
<reference evidence="2" key="1">
    <citation type="journal article" date="2017" name="Nat. Ecol. Evol.">
        <title>Genome expansion and lineage-specific genetic innovations in the forest pathogenic fungi Armillaria.</title>
        <authorList>
            <person name="Sipos G."/>
            <person name="Prasanna A.N."/>
            <person name="Walter M.C."/>
            <person name="O'Connor E."/>
            <person name="Balint B."/>
            <person name="Krizsan K."/>
            <person name="Kiss B."/>
            <person name="Hess J."/>
            <person name="Varga T."/>
            <person name="Slot J."/>
            <person name="Riley R."/>
            <person name="Boka B."/>
            <person name="Rigling D."/>
            <person name="Barry K."/>
            <person name="Lee J."/>
            <person name="Mihaltcheva S."/>
            <person name="LaButti K."/>
            <person name="Lipzen A."/>
            <person name="Waldron R."/>
            <person name="Moloney N.M."/>
            <person name="Sperisen C."/>
            <person name="Kredics L."/>
            <person name="Vagvoelgyi C."/>
            <person name="Patrignani A."/>
            <person name="Fitzpatrick D."/>
            <person name="Nagy I."/>
            <person name="Doyle S."/>
            <person name="Anderson J.B."/>
            <person name="Grigoriev I.V."/>
            <person name="Gueldener U."/>
            <person name="Muensterkoetter M."/>
            <person name="Nagy L.G."/>
        </authorList>
    </citation>
    <scope>NUCLEOTIDE SEQUENCE [LARGE SCALE GENOMIC DNA]</scope>
    <source>
        <strain evidence="2">28-4</strain>
    </source>
</reference>
<gene>
    <name evidence="1" type="ORF">ARMSODRAFT_1019379</name>
</gene>